<evidence type="ECO:0000313" key="8">
    <source>
        <dbReference type="EMBL" id="MFD1216037.1"/>
    </source>
</evidence>
<dbReference type="PANTHER" id="PTHR32338">
    <property type="entry name" value="N-ACETYL-GAMMA-GLUTAMYL-PHOSPHATE REDUCTASE, CHLOROPLASTIC-RELATED-RELATED"/>
    <property type="match status" value="1"/>
</dbReference>
<comment type="subcellular location">
    <subcellularLocation>
        <location evidence="5">Cytoplasm</location>
    </subcellularLocation>
</comment>
<dbReference type="InterPro" id="IPR058924">
    <property type="entry name" value="AGPR_dimerisation_dom"/>
</dbReference>
<organism evidence="8 9">
    <name type="scientific">Microbulbifer celer</name>
    <dbReference type="NCBI Taxonomy" id="435905"/>
    <lineage>
        <taxon>Bacteria</taxon>
        <taxon>Pseudomonadati</taxon>
        <taxon>Pseudomonadota</taxon>
        <taxon>Gammaproteobacteria</taxon>
        <taxon>Cellvibrionales</taxon>
        <taxon>Microbulbiferaceae</taxon>
        <taxon>Microbulbifer</taxon>
    </lineage>
</organism>
<evidence type="ECO:0000256" key="4">
    <source>
        <dbReference type="ARBA" id="ARBA00023002"/>
    </source>
</evidence>
<dbReference type="EC" id="1.2.1.38" evidence="5"/>
<dbReference type="CDD" id="cd23934">
    <property type="entry name" value="AGPR_1_C"/>
    <property type="match status" value="1"/>
</dbReference>
<keyword evidence="2 5" id="KW-0028">Amino-acid biosynthesis</keyword>
<keyword evidence="4 5" id="KW-0560">Oxidoreductase</keyword>
<evidence type="ECO:0000256" key="6">
    <source>
        <dbReference type="PROSITE-ProRule" id="PRU10010"/>
    </source>
</evidence>
<reference evidence="9" key="1">
    <citation type="journal article" date="2019" name="Int. J. Syst. Evol. Microbiol.">
        <title>The Global Catalogue of Microorganisms (GCM) 10K type strain sequencing project: providing services to taxonomists for standard genome sequencing and annotation.</title>
        <authorList>
            <consortium name="The Broad Institute Genomics Platform"/>
            <consortium name="The Broad Institute Genome Sequencing Center for Infectious Disease"/>
            <person name="Wu L."/>
            <person name="Ma J."/>
        </authorList>
    </citation>
    <scope>NUCLEOTIDE SEQUENCE [LARGE SCALE GENOMIC DNA]</scope>
    <source>
        <strain evidence="9">CCUG 54356</strain>
    </source>
</reference>
<dbReference type="Pfam" id="PF22698">
    <property type="entry name" value="Semialdhyde_dhC_1"/>
    <property type="match status" value="1"/>
</dbReference>
<dbReference type="CDD" id="cd17895">
    <property type="entry name" value="AGPR_1_N"/>
    <property type="match status" value="1"/>
</dbReference>
<dbReference type="SUPFAM" id="SSF55347">
    <property type="entry name" value="Glyceraldehyde-3-phosphate dehydrogenase-like, C-terminal domain"/>
    <property type="match status" value="1"/>
</dbReference>
<dbReference type="InterPro" id="IPR050085">
    <property type="entry name" value="AGPR"/>
</dbReference>
<dbReference type="RefSeq" id="WP_230436080.1">
    <property type="nucleotide sequence ID" value="NZ_CP087715.1"/>
</dbReference>
<dbReference type="SUPFAM" id="SSF51735">
    <property type="entry name" value="NAD(P)-binding Rossmann-fold domains"/>
    <property type="match status" value="1"/>
</dbReference>
<sequence>MSAIKAAIVGGTGYTGVELLRLLAGHPGVEVTAITSRAEAGTPVSELFPSLRGHYDLKFCAPDIEQLAACDVVFFATPHGVAQAQVPELISRGVRVIDLSADFRIKDIATWEQWYGQKHACPELAADAVYGLPEVNRAQIVDAQLLACPGCYPTAIQLGFIPLLEAGLISPENLIANAASGASGAGRQGKTELLFAENNDSFRAYAAGGHRHLPEIEQGLGGVHTGSGDVRLTFVPHLLPTVRGIHATLYGTLAQDTSVEALQALFEKRYRDEPFVDVMPAGSHPQTRSVRGTNMCRIAVLKPQDRNTVVVLSVIDNLAKGASAQAIQNLNIMFGLNENQGLESPALLP</sequence>
<dbReference type="GO" id="GO:0003942">
    <property type="term" value="F:N-acetyl-gamma-glutamyl-phosphate reductase activity"/>
    <property type="evidence" value="ECO:0007669"/>
    <property type="project" value="UniProtKB-EC"/>
</dbReference>
<evidence type="ECO:0000256" key="5">
    <source>
        <dbReference type="HAMAP-Rule" id="MF_00150"/>
    </source>
</evidence>
<comment type="function">
    <text evidence="5">Catalyzes the NADPH-dependent reduction of N-acetyl-5-glutamyl phosphate to yield N-acetyl-L-glutamate 5-semialdehyde.</text>
</comment>
<dbReference type="InterPro" id="IPR023013">
    <property type="entry name" value="AGPR_AS"/>
</dbReference>
<dbReference type="InterPro" id="IPR000706">
    <property type="entry name" value="AGPR_type-1"/>
</dbReference>
<keyword evidence="3 5" id="KW-0521">NADP</keyword>
<dbReference type="HAMAP" id="MF_00150">
    <property type="entry name" value="ArgC_type1"/>
    <property type="match status" value="1"/>
</dbReference>
<feature type="domain" description="Semialdehyde dehydrogenase NAD-binding" evidence="7">
    <location>
        <begin position="5"/>
        <end position="143"/>
    </location>
</feature>
<evidence type="ECO:0000256" key="3">
    <source>
        <dbReference type="ARBA" id="ARBA00022857"/>
    </source>
</evidence>
<evidence type="ECO:0000313" key="9">
    <source>
        <dbReference type="Proteomes" id="UP001597264"/>
    </source>
</evidence>
<dbReference type="SMART" id="SM00859">
    <property type="entry name" value="Semialdhyde_dh"/>
    <property type="match status" value="1"/>
</dbReference>
<dbReference type="PANTHER" id="PTHR32338:SF10">
    <property type="entry name" value="N-ACETYL-GAMMA-GLUTAMYL-PHOSPHATE REDUCTASE, CHLOROPLASTIC-RELATED"/>
    <property type="match status" value="1"/>
</dbReference>
<accession>A0ABW3U5Q3</accession>
<comment type="similarity">
    <text evidence="5">Belongs to the NAGSA dehydrogenase family. Type 1 subfamily.</text>
</comment>
<comment type="pathway">
    <text evidence="5">Amino-acid biosynthesis; L-arginine biosynthesis; N(2)-acetyl-L-ornithine from L-glutamate: step 3/4.</text>
</comment>
<dbReference type="PROSITE" id="PS01224">
    <property type="entry name" value="ARGC"/>
    <property type="match status" value="1"/>
</dbReference>
<evidence type="ECO:0000256" key="1">
    <source>
        <dbReference type="ARBA" id="ARBA00022571"/>
    </source>
</evidence>
<evidence type="ECO:0000256" key="2">
    <source>
        <dbReference type="ARBA" id="ARBA00022605"/>
    </source>
</evidence>
<keyword evidence="9" id="KW-1185">Reference proteome</keyword>
<name>A0ABW3U5Q3_9GAMM</name>
<dbReference type="NCBIfam" id="TIGR01850">
    <property type="entry name" value="argC"/>
    <property type="match status" value="1"/>
</dbReference>
<gene>
    <name evidence="5 8" type="primary">argC</name>
    <name evidence="8" type="ORF">ACFQ2X_05445</name>
</gene>
<dbReference type="InterPro" id="IPR036291">
    <property type="entry name" value="NAD(P)-bd_dom_sf"/>
</dbReference>
<keyword evidence="5" id="KW-0963">Cytoplasm</keyword>
<dbReference type="Gene3D" id="3.40.50.720">
    <property type="entry name" value="NAD(P)-binding Rossmann-like Domain"/>
    <property type="match status" value="1"/>
</dbReference>
<proteinExistence type="inferred from homology"/>
<feature type="active site" evidence="5 6">
    <location>
        <position position="151"/>
    </location>
</feature>
<dbReference type="EMBL" id="JBHTLR010000005">
    <property type="protein sequence ID" value="MFD1216037.1"/>
    <property type="molecule type" value="Genomic_DNA"/>
</dbReference>
<keyword evidence="1 5" id="KW-0055">Arginine biosynthesis</keyword>
<evidence type="ECO:0000259" key="7">
    <source>
        <dbReference type="SMART" id="SM00859"/>
    </source>
</evidence>
<comment type="catalytic activity">
    <reaction evidence="5">
        <text>N-acetyl-L-glutamate 5-semialdehyde + phosphate + NADP(+) = N-acetyl-L-glutamyl 5-phosphate + NADPH + H(+)</text>
        <dbReference type="Rhea" id="RHEA:21588"/>
        <dbReference type="ChEBI" id="CHEBI:15378"/>
        <dbReference type="ChEBI" id="CHEBI:29123"/>
        <dbReference type="ChEBI" id="CHEBI:43474"/>
        <dbReference type="ChEBI" id="CHEBI:57783"/>
        <dbReference type="ChEBI" id="CHEBI:57936"/>
        <dbReference type="ChEBI" id="CHEBI:58349"/>
        <dbReference type="EC" id="1.2.1.38"/>
    </reaction>
</comment>
<dbReference type="Proteomes" id="UP001597264">
    <property type="component" value="Unassembled WGS sequence"/>
</dbReference>
<dbReference type="InterPro" id="IPR000534">
    <property type="entry name" value="Semialdehyde_DH_NAD-bd"/>
</dbReference>
<comment type="caution">
    <text evidence="8">The sequence shown here is derived from an EMBL/GenBank/DDBJ whole genome shotgun (WGS) entry which is preliminary data.</text>
</comment>
<dbReference type="Pfam" id="PF01118">
    <property type="entry name" value="Semialdhyde_dh"/>
    <property type="match status" value="1"/>
</dbReference>
<protein>
    <recommendedName>
        <fullName evidence="5">N-acetyl-gamma-glutamyl-phosphate reductase</fullName>
        <shortName evidence="5">AGPR</shortName>
        <ecNumber evidence="5">1.2.1.38</ecNumber>
    </recommendedName>
    <alternativeName>
        <fullName evidence="5">N-acetyl-glutamate semialdehyde dehydrogenase</fullName>
        <shortName evidence="5">NAGSA dehydrogenase</shortName>
    </alternativeName>
</protein>
<dbReference type="Gene3D" id="3.30.360.10">
    <property type="entry name" value="Dihydrodipicolinate Reductase, domain 2"/>
    <property type="match status" value="1"/>
</dbReference>